<reference evidence="1" key="1">
    <citation type="submission" date="2020-07" db="EMBL/GenBank/DDBJ databases">
        <title>Huge and variable diversity of episymbiotic CPR bacteria and DPANN archaea in groundwater ecosystems.</title>
        <authorList>
            <person name="He C.Y."/>
            <person name="Keren R."/>
            <person name="Whittaker M."/>
            <person name="Farag I.F."/>
            <person name="Doudna J."/>
            <person name="Cate J.H.D."/>
            <person name="Banfield J.F."/>
        </authorList>
    </citation>
    <scope>NUCLEOTIDE SEQUENCE</scope>
    <source>
        <strain evidence="1">NC_groundwater_1482_Ag_S-0.65um_47_24</strain>
    </source>
</reference>
<dbReference type="EMBL" id="JACQWF010000439">
    <property type="protein sequence ID" value="MBI4596742.1"/>
    <property type="molecule type" value="Genomic_DNA"/>
</dbReference>
<dbReference type="Proteomes" id="UP000772181">
    <property type="component" value="Unassembled WGS sequence"/>
</dbReference>
<feature type="non-terminal residue" evidence="1">
    <location>
        <position position="256"/>
    </location>
</feature>
<sequence length="256" mass="30207">MNVFPIYKKLISPILILLSFILVCSGPDKPAESSSSPKFHYDQEIHWHPLIGKKLHLAHVTLNESYKNIFEKFNWINIAINESFGEVQSYPPKFSENHDETIRQAKDLYAERRYEEAAALLLMAIKDEPENLFIINDLARTLFWIGESRQVSFTLYKKLIGMLDADRENERDIVVVDLWFFEAHWKLGCLYLDSKEYEKAVFELTRGMCGMSMFKNDPQFFPAYEQVLSYLCEAYYFLRNYPFARYFAYQTLHSNP</sequence>
<dbReference type="InterPro" id="IPR011990">
    <property type="entry name" value="TPR-like_helical_dom_sf"/>
</dbReference>
<organism evidence="1 2">
    <name type="scientific">Tectimicrobiota bacterium</name>
    <dbReference type="NCBI Taxonomy" id="2528274"/>
    <lineage>
        <taxon>Bacteria</taxon>
        <taxon>Pseudomonadati</taxon>
        <taxon>Nitrospinota/Tectimicrobiota group</taxon>
        <taxon>Candidatus Tectimicrobiota</taxon>
    </lineage>
</organism>
<dbReference type="AlphaFoldDB" id="A0A933GN93"/>
<protein>
    <submittedName>
        <fullName evidence="1">Tetratricopeptide repeat protein</fullName>
    </submittedName>
</protein>
<gene>
    <name evidence="1" type="ORF">HY730_10290</name>
</gene>
<proteinExistence type="predicted"/>
<evidence type="ECO:0000313" key="1">
    <source>
        <dbReference type="EMBL" id="MBI4596742.1"/>
    </source>
</evidence>
<name>A0A933GN93_UNCTE</name>
<accession>A0A933GN93</accession>
<dbReference type="SUPFAM" id="SSF48452">
    <property type="entry name" value="TPR-like"/>
    <property type="match status" value="1"/>
</dbReference>
<evidence type="ECO:0000313" key="2">
    <source>
        <dbReference type="Proteomes" id="UP000772181"/>
    </source>
</evidence>
<comment type="caution">
    <text evidence="1">The sequence shown here is derived from an EMBL/GenBank/DDBJ whole genome shotgun (WGS) entry which is preliminary data.</text>
</comment>
<dbReference type="Gene3D" id="1.25.40.10">
    <property type="entry name" value="Tetratricopeptide repeat domain"/>
    <property type="match status" value="1"/>
</dbReference>